<keyword evidence="4" id="KW-0456">Lyase</keyword>
<dbReference type="GeneID" id="39597252"/>
<dbReference type="InterPro" id="IPR006913">
    <property type="entry name" value="CENP-V/GFA"/>
</dbReference>
<dbReference type="Proteomes" id="UP000283841">
    <property type="component" value="Unassembled WGS sequence"/>
</dbReference>
<protein>
    <submittedName>
        <fullName evidence="6">Mss4-like protein</fullName>
    </submittedName>
</protein>
<dbReference type="Pfam" id="PF04828">
    <property type="entry name" value="GFA"/>
    <property type="match status" value="2"/>
</dbReference>
<dbReference type="VEuPathDB" id="FungiDB:C8Q69DRAFT_402863"/>
<dbReference type="GO" id="GO:0046872">
    <property type="term" value="F:metal ion binding"/>
    <property type="evidence" value="ECO:0007669"/>
    <property type="project" value="UniProtKB-KW"/>
</dbReference>
<dbReference type="PANTHER" id="PTHR33337">
    <property type="entry name" value="GFA DOMAIN-CONTAINING PROTEIN"/>
    <property type="match status" value="1"/>
</dbReference>
<dbReference type="AlphaFoldDB" id="A0A443HU34"/>
<dbReference type="EMBL" id="RCNU01000006">
    <property type="protein sequence ID" value="RWQ95327.1"/>
    <property type="molecule type" value="Genomic_DNA"/>
</dbReference>
<dbReference type="RefSeq" id="XP_028484972.1">
    <property type="nucleotide sequence ID" value="XM_028627975.1"/>
</dbReference>
<accession>A0A443HU34</accession>
<evidence type="ECO:0000256" key="1">
    <source>
        <dbReference type="ARBA" id="ARBA00005495"/>
    </source>
</evidence>
<dbReference type="PROSITE" id="PS51891">
    <property type="entry name" value="CENP_V_GFA"/>
    <property type="match status" value="1"/>
</dbReference>
<proteinExistence type="inferred from homology"/>
<evidence type="ECO:0000256" key="3">
    <source>
        <dbReference type="ARBA" id="ARBA00022833"/>
    </source>
</evidence>
<comment type="similarity">
    <text evidence="1">Belongs to the Gfa family.</text>
</comment>
<keyword evidence="2" id="KW-0479">Metal-binding</keyword>
<reference evidence="6 7" key="1">
    <citation type="journal article" date="2018" name="Front. Microbiol.">
        <title>Genomic and genetic insights into a cosmopolitan fungus, Paecilomyces variotii (Eurotiales).</title>
        <authorList>
            <person name="Urquhart A.S."/>
            <person name="Mondo S.J."/>
            <person name="Makela M.R."/>
            <person name="Hane J.K."/>
            <person name="Wiebenga A."/>
            <person name="He G."/>
            <person name="Mihaltcheva S."/>
            <person name="Pangilinan J."/>
            <person name="Lipzen A."/>
            <person name="Barry K."/>
            <person name="de Vries R.P."/>
            <person name="Grigoriev I.V."/>
            <person name="Idnurm A."/>
        </authorList>
    </citation>
    <scope>NUCLEOTIDE SEQUENCE [LARGE SCALE GENOMIC DNA]</scope>
    <source>
        <strain evidence="6 7">CBS 101075</strain>
    </source>
</reference>
<gene>
    <name evidence="6" type="ORF">C8Q69DRAFT_402863</name>
</gene>
<dbReference type="Gene3D" id="3.90.1590.10">
    <property type="entry name" value="glutathione-dependent formaldehyde- activating enzyme (gfa)"/>
    <property type="match status" value="2"/>
</dbReference>
<dbReference type="SUPFAM" id="SSF51316">
    <property type="entry name" value="Mss4-like"/>
    <property type="match status" value="2"/>
</dbReference>
<keyword evidence="7" id="KW-1185">Reference proteome</keyword>
<keyword evidence="3" id="KW-0862">Zinc</keyword>
<evidence type="ECO:0000313" key="7">
    <source>
        <dbReference type="Proteomes" id="UP000283841"/>
    </source>
</evidence>
<name>A0A443HU34_BYSSP</name>
<comment type="caution">
    <text evidence="6">The sequence shown here is derived from an EMBL/GenBank/DDBJ whole genome shotgun (WGS) entry which is preliminary data.</text>
</comment>
<dbReference type="GO" id="GO:0016846">
    <property type="term" value="F:carbon-sulfur lyase activity"/>
    <property type="evidence" value="ECO:0007669"/>
    <property type="project" value="InterPro"/>
</dbReference>
<evidence type="ECO:0000256" key="4">
    <source>
        <dbReference type="ARBA" id="ARBA00023239"/>
    </source>
</evidence>
<organism evidence="6 7">
    <name type="scientific">Byssochlamys spectabilis</name>
    <name type="common">Paecilomyces variotii</name>
    <dbReference type="NCBI Taxonomy" id="264951"/>
    <lineage>
        <taxon>Eukaryota</taxon>
        <taxon>Fungi</taxon>
        <taxon>Dikarya</taxon>
        <taxon>Ascomycota</taxon>
        <taxon>Pezizomycotina</taxon>
        <taxon>Eurotiomycetes</taxon>
        <taxon>Eurotiomycetidae</taxon>
        <taxon>Eurotiales</taxon>
        <taxon>Thermoascaceae</taxon>
        <taxon>Paecilomyces</taxon>
    </lineage>
</organism>
<sequence>MNRIALVTRHLRRPLQPYQVILSATRPFSTFPGSNMPTYTGSCYCRAIEYELELASPDEARTSLCHCRNCKVRMSLACSPVPLRQLKKRWEWRADPLFLQKAFGTNYGLTAKVPKDALRYTKGKIKEHVADNGSGALLHREFCDNCGSFILEYGDAVKDKFRYICVGSLDTPEALPPKGEFFCKSRVSWMPEIPNVFHKREIKE</sequence>
<evidence type="ECO:0000313" key="6">
    <source>
        <dbReference type="EMBL" id="RWQ95327.1"/>
    </source>
</evidence>
<feature type="domain" description="CENP-V/GFA" evidence="5">
    <location>
        <begin position="39"/>
        <end position="179"/>
    </location>
</feature>
<dbReference type="InterPro" id="IPR011057">
    <property type="entry name" value="Mss4-like_sf"/>
</dbReference>
<dbReference type="PANTHER" id="PTHR33337:SF40">
    <property type="entry name" value="CENP-V_GFA DOMAIN-CONTAINING PROTEIN-RELATED"/>
    <property type="match status" value="1"/>
</dbReference>
<dbReference type="STRING" id="264951.A0A443HU34"/>
<evidence type="ECO:0000256" key="2">
    <source>
        <dbReference type="ARBA" id="ARBA00022723"/>
    </source>
</evidence>
<evidence type="ECO:0000259" key="5">
    <source>
        <dbReference type="PROSITE" id="PS51891"/>
    </source>
</evidence>